<feature type="coiled-coil region" evidence="1">
    <location>
        <begin position="742"/>
        <end position="769"/>
    </location>
</feature>
<organism evidence="5 6">
    <name type="scientific">Nannochloropsis gaditana</name>
    <dbReference type="NCBI Taxonomy" id="72520"/>
    <lineage>
        <taxon>Eukaryota</taxon>
        <taxon>Sar</taxon>
        <taxon>Stramenopiles</taxon>
        <taxon>Ochrophyta</taxon>
        <taxon>Eustigmatophyceae</taxon>
        <taxon>Eustigmatales</taxon>
        <taxon>Monodopsidaceae</taxon>
        <taxon>Nannochloropsis</taxon>
    </lineage>
</organism>
<feature type="region of interest" description="Disordered" evidence="2">
    <location>
        <begin position="94"/>
        <end position="239"/>
    </location>
</feature>
<dbReference type="Gene3D" id="1.10.10.60">
    <property type="entry name" value="Homeodomain-like"/>
    <property type="match status" value="1"/>
</dbReference>
<dbReference type="InterPro" id="IPR017884">
    <property type="entry name" value="SANT_dom"/>
</dbReference>
<dbReference type="EMBL" id="AZIL01000117">
    <property type="protein sequence ID" value="EWM29768.1"/>
    <property type="molecule type" value="Genomic_DNA"/>
</dbReference>
<keyword evidence="5" id="KW-0675">Receptor</keyword>
<feature type="compositionally biased region" description="Gly residues" evidence="2">
    <location>
        <begin position="1"/>
        <end position="10"/>
    </location>
</feature>
<protein>
    <submittedName>
        <fullName evidence="5">Nuclear receptor corepressor 1-like protein</fullName>
    </submittedName>
</protein>
<dbReference type="PANTHER" id="PTHR13992:SF39">
    <property type="entry name" value="SMRTER, ISOFORM G"/>
    <property type="match status" value="1"/>
</dbReference>
<dbReference type="PROSITE" id="PS51293">
    <property type="entry name" value="SANT"/>
    <property type="match status" value="2"/>
</dbReference>
<dbReference type="SMART" id="SM00717">
    <property type="entry name" value="SANT"/>
    <property type="match status" value="2"/>
</dbReference>
<dbReference type="Pfam" id="PF00249">
    <property type="entry name" value="Myb_DNA-binding"/>
    <property type="match status" value="1"/>
</dbReference>
<feature type="compositionally biased region" description="Basic and acidic residues" evidence="2">
    <location>
        <begin position="410"/>
        <end position="421"/>
    </location>
</feature>
<comment type="caution">
    <text evidence="5">The sequence shown here is derived from an EMBL/GenBank/DDBJ whole genome shotgun (WGS) entry which is preliminary data.</text>
</comment>
<dbReference type="CDD" id="cd00167">
    <property type="entry name" value="SANT"/>
    <property type="match status" value="1"/>
</dbReference>
<reference evidence="5 6" key="1">
    <citation type="journal article" date="2014" name="Mol. Plant">
        <title>Chromosome Scale Genome Assembly and Transcriptome Profiling of Nannochloropsis gaditana in Nitrogen Depletion.</title>
        <authorList>
            <person name="Corteggiani Carpinelli E."/>
            <person name="Telatin A."/>
            <person name="Vitulo N."/>
            <person name="Forcato C."/>
            <person name="D'Angelo M."/>
            <person name="Schiavon R."/>
            <person name="Vezzi A."/>
            <person name="Giacometti G.M."/>
            <person name="Morosinotto T."/>
            <person name="Valle G."/>
        </authorList>
    </citation>
    <scope>NUCLEOTIDE SEQUENCE [LARGE SCALE GENOMIC DNA]</scope>
    <source>
        <strain evidence="5 6">B-31</strain>
    </source>
</reference>
<feature type="compositionally biased region" description="Basic and acidic residues" evidence="2">
    <location>
        <begin position="35"/>
        <end position="51"/>
    </location>
</feature>
<dbReference type="PANTHER" id="PTHR13992">
    <property type="entry name" value="NUCLEAR RECEPTOR CO-REPRESSOR RELATED NCOR"/>
    <property type="match status" value="1"/>
</dbReference>
<gene>
    <name evidence="5" type="ORF">Naga_100022g61</name>
</gene>
<dbReference type="SUPFAM" id="SSF46689">
    <property type="entry name" value="Homeodomain-like"/>
    <property type="match status" value="2"/>
</dbReference>
<feature type="compositionally biased region" description="Basic and acidic residues" evidence="2">
    <location>
        <begin position="1457"/>
        <end position="1470"/>
    </location>
</feature>
<dbReference type="GO" id="GO:0032991">
    <property type="term" value="C:protein-containing complex"/>
    <property type="evidence" value="ECO:0007669"/>
    <property type="project" value="UniProtKB-ARBA"/>
</dbReference>
<feature type="region of interest" description="Disordered" evidence="2">
    <location>
        <begin position="1"/>
        <end position="63"/>
    </location>
</feature>
<feature type="compositionally biased region" description="Low complexity" evidence="2">
    <location>
        <begin position="130"/>
        <end position="144"/>
    </location>
</feature>
<sequence>MNQGNNCGGSGHERERNRGEKSVAFRGNVWPSSQKDYRSLLSESDREDRKPGNGSSVGGRSRRNVSYRRDAFDDDRELRTSGFIDFKGRERDMGLHRGRSRSDSERASWPTAPLMSSNPGGPLDNVRNRLLSASASLPSDSLQATRRCTMGDDDTSRNSRGRKEDDATSLAAAGTDRLLKLNMDRRKTGRREMEEVRHSTAARGKHKHFSWEEGPLEASHASRRPSLTQETGRSSVISSTRTLSAASIIHGKSCLYESSHNADKGHNQYLPRSDEQGVPEVFCQSLLCRPLDGGYGPRRAPWRYSDLSITEARQRRVAFELGEVQGAGVEAFAFGHDTFLTNGQVGGVEGPDFVEEYPLSRCHSTYSLDNSDILEGHGSMQAPCLPTPTKTGVGGVSRLLSVRQGTAHVSSREPRMERTHSESSGSASSGRLRLGWGQGLARRATAFEQKSPRDDAAILPKKYGARGNADFAADKPNNVELSSKVLNSDLCALKDPGLGVSKATSLQNDPSQQQFLPIADGIGLPSTSFTQSRKGREQQEKRLLQNKGAKKFFQTRRLRQMAVAYVRHVWRKNALKPAARVSLFTISSSSVGGVSAPGGVVSGKNENVPFVPSIDKKVVQEELLKTDAASSSNKQRKGSPCRFLEQEGGNVEVKRQKSACMTETSLTSATKHAEREAAQAKLQKYRALSAAAGYPLCGLLPKESMARALKVTACVRAFRPHADKNMQTVLKAEAEMVPLPCREDILSALEFVNADVERLQAEVTVVEDSILHGAAGSAAYRAPWWNRAYADVLRLRREASRKIKMLAWKVKKEQLLLEVSSEGARDKVYDSIQASNATDENANENRDIRCGALGALAKRQISREAIQSIVQSRVIQIHRYVEQLTDQYTQIDEAWKQSHPPRPDESRDAHFASDMRTTRTLAALQRTSFPGANASDRPTRMGAFTLRGGDFAGSEYDVSLITREIEKKEKMKIRIEQGGAEIPTMLSLSGRFGTHEFSDTSSGPLTSDGGPMRCASRTLTEKCTADCNCPRAVERRSRYVNPWSDMEKCIFLDKFLQYPKNFRKIASFLRRKSTHDVIEFYYDSKQCIHYKALLKENEARRRGADQNLVWLKHAARQVGATIDLRCDNDGHEVLRLYPPGNDYLYTTFNKHPGSRPFHQTSLLQQSGEYVKHQAVARRQVCATSQSIEQTTSYAPLPSFAFPERHSAQLYGGNGNNGVVVDRSSVPNDAALNMLPTLHHVEESRSSVVFQERDETHFVTPADFSPRQHDDEDVEGKRVMTKWTEEEKHYAIQLLETYGKQWALISGMMEGSKKPEQIKNFFSNYKKKYRLDERLPPSLPVQRRKEYSATRRVKSPQPRDLATTSSRGTALLQDANLAHGQPAHEYKETCTPFLLDTLAQDPNSRAVIFSSTMASSANEDDKKKVEAEQRLEGSGYVASKAPDVQSQPQGARGSKPSGDGEKELQSPERLHYGNLLI</sequence>
<feature type="compositionally biased region" description="Low complexity" evidence="2">
    <location>
        <begin position="422"/>
        <end position="432"/>
    </location>
</feature>
<dbReference type="GO" id="GO:0006357">
    <property type="term" value="P:regulation of transcription by RNA polymerase II"/>
    <property type="evidence" value="ECO:0007669"/>
    <property type="project" value="TreeGrafter"/>
</dbReference>
<dbReference type="OrthoDB" id="10258692at2759"/>
<evidence type="ECO:0000313" key="5">
    <source>
        <dbReference type="EMBL" id="EWM29768.1"/>
    </source>
</evidence>
<evidence type="ECO:0000256" key="2">
    <source>
        <dbReference type="SAM" id="MobiDB-lite"/>
    </source>
</evidence>
<dbReference type="InterPro" id="IPR001005">
    <property type="entry name" value="SANT/Myb"/>
</dbReference>
<accession>W7U1T9</accession>
<dbReference type="GO" id="GO:0000785">
    <property type="term" value="C:chromatin"/>
    <property type="evidence" value="ECO:0007669"/>
    <property type="project" value="TreeGrafter"/>
</dbReference>
<feature type="region of interest" description="Disordered" evidence="2">
    <location>
        <begin position="1411"/>
        <end position="1476"/>
    </location>
</feature>
<feature type="compositionally biased region" description="Basic and acidic residues" evidence="2">
    <location>
        <begin position="177"/>
        <end position="198"/>
    </location>
</feature>
<feature type="domain" description="SANT" evidence="4">
    <location>
        <begin position="1277"/>
        <end position="1329"/>
    </location>
</feature>
<feature type="region of interest" description="Disordered" evidence="2">
    <location>
        <begin position="517"/>
        <end position="539"/>
    </location>
</feature>
<evidence type="ECO:0000313" key="6">
    <source>
        <dbReference type="Proteomes" id="UP000019335"/>
    </source>
</evidence>
<evidence type="ECO:0000256" key="1">
    <source>
        <dbReference type="SAM" id="Coils"/>
    </source>
</evidence>
<dbReference type="InterPro" id="IPR009057">
    <property type="entry name" value="Homeodomain-like_sf"/>
</dbReference>
<evidence type="ECO:0000259" key="3">
    <source>
        <dbReference type="PROSITE" id="PS50090"/>
    </source>
</evidence>
<evidence type="ECO:0000259" key="4">
    <source>
        <dbReference type="PROSITE" id="PS51293"/>
    </source>
</evidence>
<name>W7U1T9_9STRA</name>
<feature type="compositionally biased region" description="Polar residues" evidence="2">
    <location>
        <begin position="225"/>
        <end position="239"/>
    </location>
</feature>
<feature type="compositionally biased region" description="Basic and acidic residues" evidence="2">
    <location>
        <begin position="154"/>
        <end position="166"/>
    </location>
</feature>
<feature type="domain" description="Myb-like" evidence="3">
    <location>
        <begin position="1281"/>
        <end position="1325"/>
    </location>
</feature>
<dbReference type="Proteomes" id="UP000019335">
    <property type="component" value="Chromosome 2"/>
</dbReference>
<dbReference type="PROSITE" id="PS50090">
    <property type="entry name" value="MYB_LIKE"/>
    <property type="match status" value="1"/>
</dbReference>
<dbReference type="InterPro" id="IPR051571">
    <property type="entry name" value="N-CoR_corepressor"/>
</dbReference>
<feature type="region of interest" description="Disordered" evidence="2">
    <location>
        <begin position="1332"/>
        <end position="1366"/>
    </location>
</feature>
<dbReference type="GO" id="GO:0005654">
    <property type="term" value="C:nucleoplasm"/>
    <property type="evidence" value="ECO:0007669"/>
    <property type="project" value="UniProtKB-ARBA"/>
</dbReference>
<feature type="compositionally biased region" description="Basic and acidic residues" evidence="2">
    <location>
        <begin position="1418"/>
        <end position="1430"/>
    </location>
</feature>
<keyword evidence="6" id="KW-1185">Reference proteome</keyword>
<feature type="compositionally biased region" description="Basic and acidic residues" evidence="2">
    <location>
        <begin position="11"/>
        <end position="23"/>
    </location>
</feature>
<dbReference type="Gene3D" id="1.20.58.1880">
    <property type="match status" value="1"/>
</dbReference>
<feature type="region of interest" description="Disordered" evidence="2">
    <location>
        <begin position="626"/>
        <end position="649"/>
    </location>
</feature>
<feature type="domain" description="SANT" evidence="4">
    <location>
        <begin position="1038"/>
        <end position="1089"/>
    </location>
</feature>
<keyword evidence="1" id="KW-0175">Coiled coil</keyword>
<proteinExistence type="predicted"/>
<feature type="region of interest" description="Disordered" evidence="2">
    <location>
        <begin position="404"/>
        <end position="432"/>
    </location>
</feature>
<feature type="compositionally biased region" description="Basic and acidic residues" evidence="2">
    <location>
        <begin position="94"/>
        <end position="106"/>
    </location>
</feature>